<keyword evidence="3" id="KW-1185">Reference proteome</keyword>
<dbReference type="OrthoDB" id="9950804at2759"/>
<evidence type="ECO:0000313" key="3">
    <source>
        <dbReference type="Proteomes" id="UP000314294"/>
    </source>
</evidence>
<feature type="region of interest" description="Disordered" evidence="1">
    <location>
        <begin position="23"/>
        <end position="53"/>
    </location>
</feature>
<protein>
    <submittedName>
        <fullName evidence="2">Uncharacterized protein</fullName>
    </submittedName>
</protein>
<proteinExistence type="predicted"/>
<sequence>MVKRRSAVRLSLRRNGIRRAELHLNASPLRSAPRTQTDIPQSLSTQPNQTKHSQPFSIYTYHSLIGLDLEMPRAQSNHSSPPDLPLAIMSDEITGSSCKAVLLQRLGMKADERDRGGVRGERAWKESRDIHDAIGINVKCDLNLGNTTGSRRDARQLKLAQQKSWSSFWILGIRVEPPTNTMSWIWALSIFASRRDFSTGSKVPRKRSALSSSKRALVIEV</sequence>
<comment type="caution">
    <text evidence="2">The sequence shown here is derived from an EMBL/GenBank/DDBJ whole genome shotgun (WGS) entry which is preliminary data.</text>
</comment>
<organism evidence="2 3">
    <name type="scientific">Liparis tanakae</name>
    <name type="common">Tanaka's snailfish</name>
    <dbReference type="NCBI Taxonomy" id="230148"/>
    <lineage>
        <taxon>Eukaryota</taxon>
        <taxon>Metazoa</taxon>
        <taxon>Chordata</taxon>
        <taxon>Craniata</taxon>
        <taxon>Vertebrata</taxon>
        <taxon>Euteleostomi</taxon>
        <taxon>Actinopterygii</taxon>
        <taxon>Neopterygii</taxon>
        <taxon>Teleostei</taxon>
        <taxon>Neoteleostei</taxon>
        <taxon>Acanthomorphata</taxon>
        <taxon>Eupercaria</taxon>
        <taxon>Perciformes</taxon>
        <taxon>Cottioidei</taxon>
        <taxon>Cottales</taxon>
        <taxon>Liparidae</taxon>
        <taxon>Liparis</taxon>
    </lineage>
</organism>
<dbReference type="AlphaFoldDB" id="A0A4Z2IQH3"/>
<accession>A0A4Z2IQH3</accession>
<feature type="compositionally biased region" description="Polar residues" evidence="1">
    <location>
        <begin position="33"/>
        <end position="53"/>
    </location>
</feature>
<evidence type="ECO:0000256" key="1">
    <source>
        <dbReference type="SAM" id="MobiDB-lite"/>
    </source>
</evidence>
<evidence type="ECO:0000313" key="2">
    <source>
        <dbReference type="EMBL" id="TNN80116.1"/>
    </source>
</evidence>
<gene>
    <name evidence="2" type="ORF">EYF80_009627</name>
</gene>
<dbReference type="Proteomes" id="UP000314294">
    <property type="component" value="Unassembled WGS sequence"/>
</dbReference>
<dbReference type="EMBL" id="SRLO01000057">
    <property type="protein sequence ID" value="TNN80116.1"/>
    <property type="molecule type" value="Genomic_DNA"/>
</dbReference>
<name>A0A4Z2IQH3_9TELE</name>
<reference evidence="2 3" key="1">
    <citation type="submission" date="2019-03" db="EMBL/GenBank/DDBJ databases">
        <title>First draft genome of Liparis tanakae, snailfish: a comprehensive survey of snailfish specific genes.</title>
        <authorList>
            <person name="Kim W."/>
            <person name="Song I."/>
            <person name="Jeong J.-H."/>
            <person name="Kim D."/>
            <person name="Kim S."/>
            <person name="Ryu S."/>
            <person name="Song J.Y."/>
            <person name="Lee S.K."/>
        </authorList>
    </citation>
    <scope>NUCLEOTIDE SEQUENCE [LARGE SCALE GENOMIC DNA]</scope>
    <source>
        <tissue evidence="2">Muscle</tissue>
    </source>
</reference>